<dbReference type="EMBL" id="JAVFWL010000003">
    <property type="protein sequence ID" value="KAK6742861.1"/>
    <property type="molecule type" value="Genomic_DNA"/>
</dbReference>
<gene>
    <name evidence="1" type="primary">Necator_chrIII.g11008</name>
    <name evidence="1" type="ORF">RB195_010243</name>
</gene>
<accession>A0ABR1CYC2</accession>
<keyword evidence="2" id="KW-1185">Reference proteome</keyword>
<proteinExistence type="predicted"/>
<comment type="caution">
    <text evidence="1">The sequence shown here is derived from an EMBL/GenBank/DDBJ whole genome shotgun (WGS) entry which is preliminary data.</text>
</comment>
<reference evidence="1 2" key="1">
    <citation type="submission" date="2023-08" db="EMBL/GenBank/DDBJ databases">
        <title>A Necator americanus chromosomal reference genome.</title>
        <authorList>
            <person name="Ilik V."/>
            <person name="Petrzelkova K.J."/>
            <person name="Pardy F."/>
            <person name="Fuh T."/>
            <person name="Niatou-Singa F.S."/>
            <person name="Gouil Q."/>
            <person name="Baker L."/>
            <person name="Ritchie M.E."/>
            <person name="Jex A.R."/>
            <person name="Gazzola D."/>
            <person name="Li H."/>
            <person name="Toshio Fujiwara R."/>
            <person name="Zhan B."/>
            <person name="Aroian R.V."/>
            <person name="Pafco B."/>
            <person name="Schwarz E.M."/>
        </authorList>
    </citation>
    <scope>NUCLEOTIDE SEQUENCE [LARGE SCALE GENOMIC DNA]</scope>
    <source>
        <strain evidence="1 2">Aroian</strain>
        <tissue evidence="1">Whole animal</tissue>
    </source>
</reference>
<evidence type="ECO:0000313" key="2">
    <source>
        <dbReference type="Proteomes" id="UP001303046"/>
    </source>
</evidence>
<sequence length="74" mass="8374">MARVRLSVSENVSLRVRRRKGDVYGVIDRVEATFCDCKAYQLLPPTKTIGFLHSLFPHVNWNAHPKTTATTTTT</sequence>
<evidence type="ECO:0000313" key="1">
    <source>
        <dbReference type="EMBL" id="KAK6742861.1"/>
    </source>
</evidence>
<protein>
    <submittedName>
        <fullName evidence="1">Uncharacterized protein</fullName>
    </submittedName>
</protein>
<organism evidence="1 2">
    <name type="scientific">Necator americanus</name>
    <name type="common">Human hookworm</name>
    <dbReference type="NCBI Taxonomy" id="51031"/>
    <lineage>
        <taxon>Eukaryota</taxon>
        <taxon>Metazoa</taxon>
        <taxon>Ecdysozoa</taxon>
        <taxon>Nematoda</taxon>
        <taxon>Chromadorea</taxon>
        <taxon>Rhabditida</taxon>
        <taxon>Rhabditina</taxon>
        <taxon>Rhabditomorpha</taxon>
        <taxon>Strongyloidea</taxon>
        <taxon>Ancylostomatidae</taxon>
        <taxon>Bunostominae</taxon>
        <taxon>Necator</taxon>
    </lineage>
</organism>
<dbReference type="Proteomes" id="UP001303046">
    <property type="component" value="Unassembled WGS sequence"/>
</dbReference>
<name>A0ABR1CYC2_NECAM</name>